<evidence type="ECO:0000256" key="3">
    <source>
        <dbReference type="RuleBase" id="RU367091"/>
    </source>
</evidence>
<keyword evidence="3" id="KW-0472">Membrane</keyword>
<dbReference type="Pfam" id="PF22890">
    <property type="entry name" value="TPR_EMC2"/>
    <property type="match status" value="1"/>
</dbReference>
<dbReference type="InterPro" id="IPR039856">
    <property type="entry name" value="EMC2-like"/>
</dbReference>
<dbReference type="InterPro" id="IPR055217">
    <property type="entry name" value="TPR_EMC2"/>
</dbReference>
<evidence type="ECO:0000256" key="1">
    <source>
        <dbReference type="ARBA" id="ARBA00022737"/>
    </source>
</evidence>
<name>A0A9R1VZ57_LACSA</name>
<dbReference type="GO" id="GO:0072546">
    <property type="term" value="C:EMC complex"/>
    <property type="evidence" value="ECO:0007669"/>
    <property type="project" value="UniProtKB-UniRule"/>
</dbReference>
<evidence type="ECO:0000259" key="4">
    <source>
        <dbReference type="Pfam" id="PF22890"/>
    </source>
</evidence>
<feature type="domain" description="EMC2 TPR-like" evidence="4">
    <location>
        <begin position="3"/>
        <end position="52"/>
    </location>
</feature>
<keyword evidence="3" id="KW-0256">Endoplasmic reticulum</keyword>
<dbReference type="EMBL" id="NBSK02000004">
    <property type="protein sequence ID" value="KAJ0213375.1"/>
    <property type="molecule type" value="Genomic_DNA"/>
</dbReference>
<accession>A0A9R1VZ57</accession>
<evidence type="ECO:0000313" key="6">
    <source>
        <dbReference type="Proteomes" id="UP000235145"/>
    </source>
</evidence>
<comment type="subcellular location">
    <subcellularLocation>
        <location evidence="3">Endoplasmic reticulum membrane</location>
        <topology evidence="3">Peripheral membrane protein</topology>
        <orientation evidence="3">Cytoplasmic side</orientation>
    </subcellularLocation>
</comment>
<dbReference type="PANTHER" id="PTHR12760">
    <property type="entry name" value="TETRATRICOPEPTIDE REPEAT PROTEIN"/>
    <property type="match status" value="1"/>
</dbReference>
<evidence type="ECO:0000256" key="2">
    <source>
        <dbReference type="ARBA" id="ARBA00022803"/>
    </source>
</evidence>
<evidence type="ECO:0000313" key="5">
    <source>
        <dbReference type="EMBL" id="KAJ0213375.1"/>
    </source>
</evidence>
<comment type="subunit">
    <text evidence="3">Component of the ER membrane protein complex (EMC).</text>
</comment>
<dbReference type="AlphaFoldDB" id="A0A9R1VZ57"/>
<comment type="similarity">
    <text evidence="3">Belongs to the EMC2 family.</text>
</comment>
<comment type="function">
    <text evidence="3">Part of the endoplasmic reticulum membrane protein complex (EMC) that enables the energy-independent insertion into endoplasmic reticulum membranes of newly synthesized membrane proteins.</text>
</comment>
<keyword evidence="6" id="KW-1185">Reference proteome</keyword>
<sequence length="130" mass="14811">MRFMAGHDVWRELAEIYVSLQLYKQVGFCYEELILSLPIIHIHHLAYADVNCGGSAKSGYSIRHGCRISAQKLHDATYRGIVGVSFDVVQYGIIGDHQLCSSDKHYVLIKAFEEHFVQITQAIEEEKIQN</sequence>
<gene>
    <name evidence="5" type="ORF">LSAT_V11C400167800</name>
</gene>
<reference evidence="5 6" key="1">
    <citation type="journal article" date="2017" name="Nat. Commun.">
        <title>Genome assembly with in vitro proximity ligation data and whole-genome triplication in lettuce.</title>
        <authorList>
            <person name="Reyes-Chin-Wo S."/>
            <person name="Wang Z."/>
            <person name="Yang X."/>
            <person name="Kozik A."/>
            <person name="Arikit S."/>
            <person name="Song C."/>
            <person name="Xia L."/>
            <person name="Froenicke L."/>
            <person name="Lavelle D.O."/>
            <person name="Truco M.J."/>
            <person name="Xia R."/>
            <person name="Zhu S."/>
            <person name="Xu C."/>
            <person name="Xu H."/>
            <person name="Xu X."/>
            <person name="Cox K."/>
            <person name="Korf I."/>
            <person name="Meyers B.C."/>
            <person name="Michelmore R.W."/>
        </authorList>
    </citation>
    <scope>NUCLEOTIDE SEQUENCE [LARGE SCALE GENOMIC DNA]</scope>
    <source>
        <strain evidence="6">cv. Salinas</strain>
        <tissue evidence="5">Seedlings</tissue>
    </source>
</reference>
<proteinExistence type="inferred from homology"/>
<keyword evidence="1" id="KW-0677">Repeat</keyword>
<keyword evidence="2" id="KW-0802">TPR repeat</keyword>
<dbReference type="Proteomes" id="UP000235145">
    <property type="component" value="Unassembled WGS sequence"/>
</dbReference>
<comment type="caution">
    <text evidence="5">The sequence shown here is derived from an EMBL/GenBank/DDBJ whole genome shotgun (WGS) entry which is preliminary data.</text>
</comment>
<protein>
    <recommendedName>
        <fullName evidence="3">ER membrane protein complex subunit 2</fullName>
    </recommendedName>
</protein>
<organism evidence="5 6">
    <name type="scientific">Lactuca sativa</name>
    <name type="common">Garden lettuce</name>
    <dbReference type="NCBI Taxonomy" id="4236"/>
    <lineage>
        <taxon>Eukaryota</taxon>
        <taxon>Viridiplantae</taxon>
        <taxon>Streptophyta</taxon>
        <taxon>Embryophyta</taxon>
        <taxon>Tracheophyta</taxon>
        <taxon>Spermatophyta</taxon>
        <taxon>Magnoliopsida</taxon>
        <taxon>eudicotyledons</taxon>
        <taxon>Gunneridae</taxon>
        <taxon>Pentapetalae</taxon>
        <taxon>asterids</taxon>
        <taxon>campanulids</taxon>
        <taxon>Asterales</taxon>
        <taxon>Asteraceae</taxon>
        <taxon>Cichorioideae</taxon>
        <taxon>Cichorieae</taxon>
        <taxon>Lactucinae</taxon>
        <taxon>Lactuca</taxon>
    </lineage>
</organism>